<proteinExistence type="predicted"/>
<sequence length="270" mass="30499">MFHESDIPWSHRFKAVHIFSSSDGDAAALSAMKRNLFSLVWTITLSLYAPMPSGMARIFMISWTILSLAAFLVPSLALLLSNGEDLNTLNLAIKAQGMGNDKGQRGHLLWYMVNIPAAWQKKFQQSEIGFACWCHALVVTHVLYTQYTTPPSILFTSADGSVRREEPKWTYLPPNSDAVPTAFTCSLAVAWISLYLVPRNREKDIWLRGFSASLGSYHFANQLKDVGFSCTWALWLGSDGMLWAVDQWVSRMQRKRLQLSFEKLAREGLE</sequence>
<keyword evidence="1" id="KW-0812">Transmembrane</keyword>
<keyword evidence="1" id="KW-0472">Membrane</keyword>
<comment type="caution">
    <text evidence="2">The sequence shown here is derived from an EMBL/GenBank/DDBJ whole genome shotgun (WGS) entry which is preliminary data.</text>
</comment>
<name>A0A9P5C6T1_9PLEO</name>
<dbReference type="AlphaFoldDB" id="A0A9P5C6T1"/>
<reference evidence="2" key="1">
    <citation type="submission" date="2019-04" db="EMBL/GenBank/DDBJ databases">
        <title>Sequencing of skin fungus with MAO and IRED activity.</title>
        <authorList>
            <person name="Marsaioli A.J."/>
            <person name="Bonatto J.M.C."/>
            <person name="Reis Junior O."/>
        </authorList>
    </citation>
    <scope>NUCLEOTIDE SEQUENCE</scope>
    <source>
        <strain evidence="2">28M1</strain>
    </source>
</reference>
<evidence type="ECO:0000313" key="3">
    <source>
        <dbReference type="Proteomes" id="UP000758155"/>
    </source>
</evidence>
<keyword evidence="1" id="KW-1133">Transmembrane helix</keyword>
<feature type="transmembrane region" description="Helical" evidence="1">
    <location>
        <begin position="178"/>
        <end position="197"/>
    </location>
</feature>
<dbReference type="Proteomes" id="UP000758155">
    <property type="component" value="Unassembled WGS sequence"/>
</dbReference>
<accession>A0A9P5C6T1</accession>
<keyword evidence="3" id="KW-1185">Reference proteome</keyword>
<dbReference type="OrthoDB" id="10342807at2759"/>
<feature type="transmembrane region" description="Helical" evidence="1">
    <location>
        <begin position="58"/>
        <end position="80"/>
    </location>
</feature>
<organism evidence="2 3">
    <name type="scientific">Didymella heteroderae</name>
    <dbReference type="NCBI Taxonomy" id="1769908"/>
    <lineage>
        <taxon>Eukaryota</taxon>
        <taxon>Fungi</taxon>
        <taxon>Dikarya</taxon>
        <taxon>Ascomycota</taxon>
        <taxon>Pezizomycotina</taxon>
        <taxon>Dothideomycetes</taxon>
        <taxon>Pleosporomycetidae</taxon>
        <taxon>Pleosporales</taxon>
        <taxon>Pleosporineae</taxon>
        <taxon>Didymellaceae</taxon>
        <taxon>Didymella</taxon>
    </lineage>
</organism>
<gene>
    <name evidence="2" type="ORF">E8E12_011202</name>
</gene>
<protein>
    <submittedName>
        <fullName evidence="2">Uncharacterized protein</fullName>
    </submittedName>
</protein>
<dbReference type="EMBL" id="SWKV01000003">
    <property type="protein sequence ID" value="KAF3047097.1"/>
    <property type="molecule type" value="Genomic_DNA"/>
</dbReference>
<evidence type="ECO:0000256" key="1">
    <source>
        <dbReference type="SAM" id="Phobius"/>
    </source>
</evidence>
<evidence type="ECO:0000313" key="2">
    <source>
        <dbReference type="EMBL" id="KAF3047097.1"/>
    </source>
</evidence>